<dbReference type="OrthoDB" id="9803993at2"/>
<keyword evidence="2" id="KW-0645">Protease</keyword>
<gene>
    <name evidence="2" type="ORF">SAMN04488500_101102</name>
</gene>
<dbReference type="STRING" id="112901.SAMN04488500_101102"/>
<keyword evidence="3" id="KW-1185">Reference proteome</keyword>
<dbReference type="SUPFAM" id="SSF144052">
    <property type="entry name" value="Thermophilic metalloprotease-like"/>
    <property type="match status" value="1"/>
</dbReference>
<organism evidence="2 3">
    <name type="scientific">Sporomusa malonica</name>
    <dbReference type="NCBI Taxonomy" id="112901"/>
    <lineage>
        <taxon>Bacteria</taxon>
        <taxon>Bacillati</taxon>
        <taxon>Bacillota</taxon>
        <taxon>Negativicutes</taxon>
        <taxon>Selenomonadales</taxon>
        <taxon>Sporomusaceae</taxon>
        <taxon>Sporomusa</taxon>
    </lineage>
</organism>
<evidence type="ECO:0000256" key="1">
    <source>
        <dbReference type="ARBA" id="ARBA00022723"/>
    </source>
</evidence>
<keyword evidence="2" id="KW-0378">Hydrolase</keyword>
<protein>
    <submittedName>
        <fullName evidence="2">Thermophilic metalloprotease (M29)</fullName>
    </submittedName>
</protein>
<accession>A0A1W1Y895</accession>
<dbReference type="GO" id="GO:0004177">
    <property type="term" value="F:aminopeptidase activity"/>
    <property type="evidence" value="ECO:0007669"/>
    <property type="project" value="InterPro"/>
</dbReference>
<dbReference type="AlphaFoldDB" id="A0A1W1Y895"/>
<sequence length="303" mass="33969">MRKLRENLVASLQGGGVPVGRVAVCYQSQKALAQTIAGLLPYPTLLINSLASFNEESGLDGVSHAIELYEPEAPGYDLCRRQRNRMQSAGCRIVSLFDWRDDYLQDDFWGITDYNILAQQLEIIKRELSKVDSFHITSELGTDITFSVRGRSWIIANGFCRNDGLAQMPDGEIYTCPVEDTFTGVIVIDGTVSRSWLPREPQRLEFKCGKLVDCSPQFAEYIKPHGPDIYLIGEFALGLNPDHRQVVRNISVDEKAAGTVHFALGDSYNLGKNKCICHVDMVVRNPRIETTPYVKLPYFESNA</sequence>
<dbReference type="EMBL" id="FWXI01000001">
    <property type="protein sequence ID" value="SMC32377.1"/>
    <property type="molecule type" value="Genomic_DNA"/>
</dbReference>
<evidence type="ECO:0000313" key="3">
    <source>
        <dbReference type="Proteomes" id="UP000192738"/>
    </source>
</evidence>
<dbReference type="PANTHER" id="PTHR34448">
    <property type="entry name" value="AMINOPEPTIDASE"/>
    <property type="match status" value="1"/>
</dbReference>
<dbReference type="RefSeq" id="WP_084573636.1">
    <property type="nucleotide sequence ID" value="NZ_CP155572.1"/>
</dbReference>
<dbReference type="Pfam" id="PF02073">
    <property type="entry name" value="Peptidase_M29"/>
    <property type="match status" value="1"/>
</dbReference>
<dbReference type="GO" id="GO:0006508">
    <property type="term" value="P:proteolysis"/>
    <property type="evidence" value="ECO:0007669"/>
    <property type="project" value="UniProtKB-KW"/>
</dbReference>
<dbReference type="InterPro" id="IPR052170">
    <property type="entry name" value="M29_Exopeptidase"/>
</dbReference>
<dbReference type="PANTHER" id="PTHR34448:SF1">
    <property type="entry name" value="BLL6088 PROTEIN"/>
    <property type="match status" value="1"/>
</dbReference>
<reference evidence="2 3" key="1">
    <citation type="submission" date="2017-04" db="EMBL/GenBank/DDBJ databases">
        <authorList>
            <person name="Afonso C.L."/>
            <person name="Miller P.J."/>
            <person name="Scott M.A."/>
            <person name="Spackman E."/>
            <person name="Goraichik I."/>
            <person name="Dimitrov K.M."/>
            <person name="Suarez D.L."/>
            <person name="Swayne D.E."/>
        </authorList>
    </citation>
    <scope>NUCLEOTIDE SEQUENCE [LARGE SCALE GENOMIC DNA]</scope>
    <source>
        <strain evidence="2 3">DSM 5090</strain>
    </source>
</reference>
<name>A0A1W1Y895_9FIRM</name>
<dbReference type="InterPro" id="IPR000787">
    <property type="entry name" value="Peptidase_M29"/>
</dbReference>
<keyword evidence="1" id="KW-0479">Metal-binding</keyword>
<dbReference type="GO" id="GO:0046872">
    <property type="term" value="F:metal ion binding"/>
    <property type="evidence" value="ECO:0007669"/>
    <property type="project" value="UniProtKB-KW"/>
</dbReference>
<keyword evidence="2" id="KW-0482">Metalloprotease</keyword>
<dbReference type="Proteomes" id="UP000192738">
    <property type="component" value="Unassembled WGS sequence"/>
</dbReference>
<dbReference type="GO" id="GO:0008237">
    <property type="term" value="F:metallopeptidase activity"/>
    <property type="evidence" value="ECO:0007669"/>
    <property type="project" value="UniProtKB-KW"/>
</dbReference>
<proteinExistence type="predicted"/>
<evidence type="ECO:0000313" key="2">
    <source>
        <dbReference type="EMBL" id="SMC32377.1"/>
    </source>
</evidence>